<evidence type="ECO:0000313" key="2">
    <source>
        <dbReference type="EMBL" id="ACV63766.1"/>
    </source>
</evidence>
<dbReference type="InterPro" id="IPR026038">
    <property type="entry name" value="Put_PGPase"/>
</dbReference>
<dbReference type="PIRSF" id="PIRSF019587">
    <property type="entry name" value="PGPase"/>
    <property type="match status" value="1"/>
</dbReference>
<proteinExistence type="predicted"/>
<dbReference type="AlphaFoldDB" id="C8W3I0"/>
<sequence length="163" mass="18050">MRVIKEHTIKKLQQRGVFIEDMAPLVMQLQRPYIPGLTLQECLESILAVLNKRDFQHTILTGIAIDELAEKNLIEEPLLSVLKNDDGLYGVDEILALGAGTLYGTIGSTNFGFLDKTKPGIIGKLDTSHERINIFLDDLVCAIIAAAASRVAHKNQNLRSKIE</sequence>
<dbReference type="RefSeq" id="WP_015758458.1">
    <property type="nucleotide sequence ID" value="NC_013216.1"/>
</dbReference>
<dbReference type="CDD" id="cd06971">
    <property type="entry name" value="PgpA"/>
    <property type="match status" value="1"/>
</dbReference>
<dbReference type="eggNOG" id="COG1267">
    <property type="taxonomic scope" value="Bacteria"/>
</dbReference>
<dbReference type="EMBL" id="CP001720">
    <property type="protein sequence ID" value="ACV63766.1"/>
    <property type="molecule type" value="Genomic_DNA"/>
</dbReference>
<name>C8W3I0_DESAS</name>
<dbReference type="KEGG" id="dae:Dtox_3014"/>
<dbReference type="Gene3D" id="1.10.3760.10">
    <property type="entry name" value="PgpA-like"/>
    <property type="match status" value="1"/>
</dbReference>
<feature type="domain" description="YutG/PgpA" evidence="1">
    <location>
        <begin position="45"/>
        <end position="153"/>
    </location>
</feature>
<accession>C8W3I0</accession>
<evidence type="ECO:0000313" key="3">
    <source>
        <dbReference type="Proteomes" id="UP000002217"/>
    </source>
</evidence>
<dbReference type="InterPro" id="IPR036681">
    <property type="entry name" value="PgpA-like_sf"/>
</dbReference>
<dbReference type="GO" id="GO:0008962">
    <property type="term" value="F:phosphatidylglycerophosphatase activity"/>
    <property type="evidence" value="ECO:0007669"/>
    <property type="project" value="InterPro"/>
</dbReference>
<protein>
    <submittedName>
        <fullName evidence="2">Phosphatidylglycerophosphatase A</fullName>
    </submittedName>
</protein>
<dbReference type="STRING" id="485916.Dtox_3014"/>
<dbReference type="Pfam" id="PF04608">
    <property type="entry name" value="PgpA"/>
    <property type="match status" value="1"/>
</dbReference>
<organism evidence="2 3">
    <name type="scientific">Desulfofarcimen acetoxidans (strain ATCC 49208 / DSM 771 / KCTC 5769 / VKM B-1644 / 5575)</name>
    <name type="common">Desulfotomaculum acetoxidans</name>
    <dbReference type="NCBI Taxonomy" id="485916"/>
    <lineage>
        <taxon>Bacteria</taxon>
        <taxon>Bacillati</taxon>
        <taxon>Bacillota</taxon>
        <taxon>Clostridia</taxon>
        <taxon>Eubacteriales</taxon>
        <taxon>Peptococcaceae</taxon>
        <taxon>Desulfofarcimen</taxon>
    </lineage>
</organism>
<dbReference type="InterPro" id="IPR007686">
    <property type="entry name" value="YutG/PgpA"/>
</dbReference>
<dbReference type="HOGENOM" id="CLU_110655_0_0_9"/>
<dbReference type="GO" id="GO:0006629">
    <property type="term" value="P:lipid metabolic process"/>
    <property type="evidence" value="ECO:0007669"/>
    <property type="project" value="InterPro"/>
</dbReference>
<dbReference type="Proteomes" id="UP000002217">
    <property type="component" value="Chromosome"/>
</dbReference>
<evidence type="ECO:0000259" key="1">
    <source>
        <dbReference type="Pfam" id="PF04608"/>
    </source>
</evidence>
<keyword evidence="3" id="KW-1185">Reference proteome</keyword>
<reference evidence="2 3" key="1">
    <citation type="journal article" date="2009" name="Stand. Genomic Sci.">
        <title>Complete genome sequence of Desulfotomaculum acetoxidans type strain (5575).</title>
        <authorList>
            <person name="Spring S."/>
            <person name="Lapidus A."/>
            <person name="Schroder M."/>
            <person name="Gleim D."/>
            <person name="Sims D."/>
            <person name="Meincke L."/>
            <person name="Glavina Del Rio T."/>
            <person name="Tice H."/>
            <person name="Copeland A."/>
            <person name="Cheng J.F."/>
            <person name="Lucas S."/>
            <person name="Chen F."/>
            <person name="Nolan M."/>
            <person name="Bruce D."/>
            <person name="Goodwin L."/>
            <person name="Pitluck S."/>
            <person name="Ivanova N."/>
            <person name="Mavromatis K."/>
            <person name="Mikhailova N."/>
            <person name="Pati A."/>
            <person name="Chen A."/>
            <person name="Palaniappan K."/>
            <person name="Land M."/>
            <person name="Hauser L."/>
            <person name="Chang Y.J."/>
            <person name="Jeffries C.D."/>
            <person name="Chain P."/>
            <person name="Saunders E."/>
            <person name="Brettin T."/>
            <person name="Detter J.C."/>
            <person name="Goker M."/>
            <person name="Bristow J."/>
            <person name="Eisen J.A."/>
            <person name="Markowitz V."/>
            <person name="Hugenholtz P."/>
            <person name="Kyrpides N.C."/>
            <person name="Klenk H.P."/>
            <person name="Han C."/>
        </authorList>
    </citation>
    <scope>NUCLEOTIDE SEQUENCE [LARGE SCALE GENOMIC DNA]</scope>
    <source>
        <strain evidence="3">ATCC 49208 / DSM 771 / VKM B-1644</strain>
    </source>
</reference>
<dbReference type="SUPFAM" id="SSF101307">
    <property type="entry name" value="YutG-like"/>
    <property type="match status" value="1"/>
</dbReference>
<gene>
    <name evidence="2" type="ordered locus">Dtox_3014</name>
</gene>